<feature type="compositionally biased region" description="Low complexity" evidence="1">
    <location>
        <begin position="76"/>
        <end position="94"/>
    </location>
</feature>
<evidence type="ECO:0000313" key="3">
    <source>
        <dbReference type="EMBL" id="GAA5153377.1"/>
    </source>
</evidence>
<accession>A0ABP9PWQ6</accession>
<reference evidence="4" key="1">
    <citation type="journal article" date="2019" name="Int. J. Syst. Evol. Microbiol.">
        <title>The Global Catalogue of Microorganisms (GCM) 10K type strain sequencing project: providing services to taxonomists for standard genome sequencing and annotation.</title>
        <authorList>
            <consortium name="The Broad Institute Genomics Platform"/>
            <consortium name="The Broad Institute Genome Sequencing Center for Infectious Disease"/>
            <person name="Wu L."/>
            <person name="Ma J."/>
        </authorList>
    </citation>
    <scope>NUCLEOTIDE SEQUENCE [LARGE SCALE GENOMIC DNA]</scope>
    <source>
        <strain evidence="4">JCM 18459</strain>
    </source>
</reference>
<proteinExistence type="predicted"/>
<evidence type="ECO:0000256" key="2">
    <source>
        <dbReference type="SAM" id="Phobius"/>
    </source>
</evidence>
<organism evidence="3 4">
    <name type="scientific">Nocardioides marinquilinus</name>
    <dbReference type="NCBI Taxonomy" id="1210400"/>
    <lineage>
        <taxon>Bacteria</taxon>
        <taxon>Bacillati</taxon>
        <taxon>Actinomycetota</taxon>
        <taxon>Actinomycetes</taxon>
        <taxon>Propionibacteriales</taxon>
        <taxon>Nocardioidaceae</taxon>
        <taxon>Nocardioides</taxon>
    </lineage>
</organism>
<keyword evidence="2" id="KW-1133">Transmembrane helix</keyword>
<name>A0ABP9PWQ6_9ACTN</name>
<dbReference type="Proteomes" id="UP001500221">
    <property type="component" value="Unassembled WGS sequence"/>
</dbReference>
<gene>
    <name evidence="3" type="ORF">GCM10023340_35330</name>
</gene>
<keyword evidence="2" id="KW-0812">Transmembrane</keyword>
<evidence type="ECO:0000256" key="1">
    <source>
        <dbReference type="SAM" id="MobiDB-lite"/>
    </source>
</evidence>
<feature type="transmembrane region" description="Helical" evidence="2">
    <location>
        <begin position="44"/>
        <end position="64"/>
    </location>
</feature>
<evidence type="ECO:0000313" key="4">
    <source>
        <dbReference type="Proteomes" id="UP001500221"/>
    </source>
</evidence>
<comment type="caution">
    <text evidence="3">The sequence shown here is derived from an EMBL/GenBank/DDBJ whole genome shotgun (WGS) entry which is preliminary data.</text>
</comment>
<dbReference type="RefSeq" id="WP_345461634.1">
    <property type="nucleotide sequence ID" value="NZ_BAABKG010000004.1"/>
</dbReference>
<feature type="compositionally biased region" description="Basic and acidic residues" evidence="1">
    <location>
        <begin position="1"/>
        <end position="16"/>
    </location>
</feature>
<dbReference type="EMBL" id="BAABKG010000004">
    <property type="protein sequence ID" value="GAA5153377.1"/>
    <property type="molecule type" value="Genomic_DNA"/>
</dbReference>
<protein>
    <submittedName>
        <fullName evidence="3">Uncharacterized protein</fullName>
    </submittedName>
</protein>
<sequence length="369" mass="37772">MNDPDSTDHLRDRLDRAAPPPPDLAALGAGAETSGRRRRARRRGAVVAAAALAVAAAVVVPVVVGGDDAPGRTADADPTPSVSASPSPTVSEPTGGDTAPPACLPAAEVGRTELGGDAVWARFCPGREGFTIPAEVPADALTSHLDALDDLLLVADRSQPRDCYPLSSRTYRLQVGYADGTVAQISGPTDPTCLGRLDGAEGRVSGRPGLGVFGTVMAAFGEQVAEMLPALPAVDRPALACPADPRNPASVDSENPAVRVPAWNLGTRAVMNAPATAVTGILCRWPVGEEAVQPTVTRLTPGQAERVRIGLHAVAGGMADCAGSPRPTYTAVVEDASGTRRAVTMIDSECGTVVGGSNGYGLGFPWLDR</sequence>
<keyword evidence="4" id="KW-1185">Reference proteome</keyword>
<feature type="region of interest" description="Disordered" evidence="1">
    <location>
        <begin position="70"/>
        <end position="102"/>
    </location>
</feature>
<keyword evidence="2" id="KW-0472">Membrane</keyword>
<feature type="region of interest" description="Disordered" evidence="1">
    <location>
        <begin position="1"/>
        <end position="42"/>
    </location>
</feature>